<dbReference type="Gene3D" id="3.10.28.10">
    <property type="entry name" value="Homing endonucleases"/>
    <property type="match status" value="1"/>
</dbReference>
<keyword evidence="2" id="KW-0540">Nuclease</keyword>
<protein>
    <submittedName>
        <fullName evidence="2">Putative LAGLIDADG homing endonuclease</fullName>
    </submittedName>
</protein>
<organism evidence="2">
    <name type="scientific">Symbiochloris reticulata</name>
    <dbReference type="NCBI Taxonomy" id="40981"/>
    <lineage>
        <taxon>Eukaryota</taxon>
        <taxon>Viridiplantae</taxon>
        <taxon>Chlorophyta</taxon>
        <taxon>core chlorophytes</taxon>
        <taxon>Trebouxiophyceae</taxon>
        <taxon>Trebouxiales</taxon>
        <taxon>Trebouxiaceae</taxon>
        <taxon>Symbiochloris</taxon>
    </lineage>
</organism>
<dbReference type="PANTHER" id="PTHR36181">
    <property type="entry name" value="INTRON-ENCODED ENDONUCLEASE AI3-RELATED"/>
    <property type="match status" value="1"/>
</dbReference>
<proteinExistence type="predicted"/>
<evidence type="ECO:0000259" key="1">
    <source>
        <dbReference type="Pfam" id="PF00961"/>
    </source>
</evidence>
<dbReference type="GO" id="GO:0004519">
    <property type="term" value="F:endonuclease activity"/>
    <property type="evidence" value="ECO:0007669"/>
    <property type="project" value="UniProtKB-KW"/>
</dbReference>
<dbReference type="GO" id="GO:0005739">
    <property type="term" value="C:mitochondrion"/>
    <property type="evidence" value="ECO:0007669"/>
    <property type="project" value="UniProtKB-ARBA"/>
</dbReference>
<keyword evidence="2" id="KW-0934">Plastid</keyword>
<feature type="domain" description="Homing endonuclease LAGLIDADG" evidence="1">
    <location>
        <begin position="60"/>
        <end position="144"/>
    </location>
</feature>
<accession>A0A1B0RYA3</accession>
<keyword evidence="2" id="KW-0150">Chloroplast</keyword>
<dbReference type="Pfam" id="PF00961">
    <property type="entry name" value="LAGLIDADG_1"/>
    <property type="match status" value="1"/>
</dbReference>
<name>A0A1B0RYA3_9CHLO</name>
<keyword evidence="2" id="KW-0378">Hydrolase</keyword>
<dbReference type="AlphaFoldDB" id="A0A1B0RYA3"/>
<dbReference type="InterPro" id="IPR004860">
    <property type="entry name" value="LAGLIDADG_dom"/>
</dbReference>
<dbReference type="PANTHER" id="PTHR36181:SF4">
    <property type="entry name" value="LAGLIDADG ENDONUCLEASE"/>
    <property type="match status" value="1"/>
</dbReference>
<geneLocation type="chloroplast" evidence="2"/>
<dbReference type="SUPFAM" id="SSF55608">
    <property type="entry name" value="Homing endonucleases"/>
    <property type="match status" value="1"/>
</dbReference>
<dbReference type="InterPro" id="IPR051289">
    <property type="entry name" value="LAGLIDADG_Endonuclease"/>
</dbReference>
<dbReference type="InterPro" id="IPR027434">
    <property type="entry name" value="Homing_endonucl"/>
</dbReference>
<keyword evidence="2" id="KW-0255">Endonuclease</keyword>
<dbReference type="EMBL" id="JQ921004">
    <property type="protein sequence ID" value="ALA63883.1"/>
    <property type="molecule type" value="Genomic_DNA"/>
</dbReference>
<reference evidence="2" key="1">
    <citation type="submission" date="2012-04" db="EMBL/GenBank/DDBJ databases">
        <title>Newly identified LAGLIDADG homing endonucleases in the chloroplast LSU rDNA of green algae.</title>
        <authorList>
            <person name="Del Hoyo A."/>
            <person name="Alvarez R."/>
            <person name="Casano L.M."/>
            <person name="Barreno E."/>
            <person name="Del Campo E.M."/>
        </authorList>
    </citation>
    <scope>NUCLEOTIDE SEQUENCE</scope>
</reference>
<evidence type="ECO:0000313" key="2">
    <source>
        <dbReference type="EMBL" id="ALA63883.1"/>
    </source>
</evidence>
<sequence length="216" mass="25032">MVIYCNPGEKLPDSIIEQLGIANANRRKNDFLWYIRQLTDIFQIEEYNTVTEEEKLFFGGFITGEGSINVSAKKDNGAKFGIVIDPEFSITQHINGVSLLFLAFRSFKTGSLRYKSGSNATLVYRIDNRDSLNEKVIPFYEKYCSPFWSSAFQDRLVTFKELLQLFQEKAHLNLSDFSEKVLVLWDKMRKQRTQINASFSSLEEAQTYAKNYRKLP</sequence>